<sequence>MTLGLDLDFRRWPALERLERKERRPGTAQQAEGGAGSAPAAGGRPGAEPSLSERELRVAAALAEAAMPPGRFLEGAGAATAARLAAFLATIPPHLAQGLRAALWAIELAPVPTRLRPLSALPLEERMEVLRGFEQSRALALRSLLRAVLTPLRFLHYDRPEMFEHVGCRYELPTVRDESPRWLAQVTNGREVEEDLELECEVLVIGTGAGGAAAAYELASRGHAVLMLEEGDYHRRSSFTGRPARAYREMYRDHGLDMAIGNVGIPVFAGRAVGGSTVINSGTCYRAPESTFASWRDGVGLPAEFSSEGLAPYYERVERMLQVAPADPLHLGAIGPIIRRGAERLGLQHGPLQRNAPDCDGQGICCFGCPTGAKRSTDVSYVPEALKRGAQLITAARVRAIDVVAGRARGATAVLGGDTRAGGGGRAAGGARRRRPRLVVKAEAVVVAGGALMTPLLLRRSGACLSSGMLGKNLSIHPASKVMALFDERVDQWRGIPQGYQIDHFADEGLMFEGGSLPFDVAALAVPWTGRRYTELMERYPHLATFGFMIKDTSRGEVRPGLGGTPLVLYTMNPEDVARMQRGIELLCEVFLAAGARRVLPLVAGCDEVNGPEDLERLKGRQIKAGDIDVAAFHPLGTCRIGVDPRSSCLGPDHQAHDVAGLYVCDGSAIPSSLGVNPQMTIMAMSLRAAELLSERLSG</sequence>
<feature type="region of interest" description="Disordered" evidence="5">
    <location>
        <begin position="18"/>
        <end position="50"/>
    </location>
</feature>
<dbReference type="InterPro" id="IPR007867">
    <property type="entry name" value="GMC_OxRtase_C"/>
</dbReference>
<proteinExistence type="inferred from homology"/>
<feature type="compositionally biased region" description="Low complexity" evidence="5">
    <location>
        <begin position="26"/>
        <end position="50"/>
    </location>
</feature>
<evidence type="ECO:0000313" key="10">
    <source>
        <dbReference type="Proteomes" id="UP000295497"/>
    </source>
</evidence>
<evidence type="ECO:0000259" key="8">
    <source>
        <dbReference type="Pfam" id="PF05199"/>
    </source>
</evidence>
<evidence type="ECO:0000259" key="7">
    <source>
        <dbReference type="Pfam" id="PF00890"/>
    </source>
</evidence>
<dbReference type="PANTHER" id="PTHR46056:SF12">
    <property type="entry name" value="LONG-CHAIN-ALCOHOL OXIDASE"/>
    <property type="match status" value="1"/>
</dbReference>
<gene>
    <name evidence="9" type="ORF">SOCE836_021490</name>
</gene>
<dbReference type="Pfam" id="PF00732">
    <property type="entry name" value="GMC_oxred_N"/>
    <property type="match status" value="1"/>
</dbReference>
<keyword evidence="4" id="KW-0560">Oxidoreductase</keyword>
<feature type="domain" description="Glucose-methanol-choline oxidoreductase N-terminal" evidence="6">
    <location>
        <begin position="248"/>
        <end position="479"/>
    </location>
</feature>
<reference evidence="9 10" key="1">
    <citation type="submission" date="2015-09" db="EMBL/GenBank/DDBJ databases">
        <title>Sorangium comparison.</title>
        <authorList>
            <person name="Zaburannyi N."/>
            <person name="Bunk B."/>
            <person name="Overmann J."/>
            <person name="Mueller R."/>
        </authorList>
    </citation>
    <scope>NUCLEOTIDE SEQUENCE [LARGE SCALE GENOMIC DNA]</scope>
    <source>
        <strain evidence="9 10">So ce836</strain>
    </source>
</reference>
<dbReference type="InterPro" id="IPR000172">
    <property type="entry name" value="GMC_OxRdtase_N"/>
</dbReference>
<evidence type="ECO:0000256" key="5">
    <source>
        <dbReference type="SAM" id="MobiDB-lite"/>
    </source>
</evidence>
<comment type="similarity">
    <text evidence="1">Belongs to the GMC oxidoreductase family.</text>
</comment>
<accession>A0A4P2QKR4</accession>
<dbReference type="Pfam" id="PF00890">
    <property type="entry name" value="FAD_binding_2"/>
    <property type="match status" value="1"/>
</dbReference>
<dbReference type="PANTHER" id="PTHR46056">
    <property type="entry name" value="LONG-CHAIN-ALCOHOL OXIDASE"/>
    <property type="match status" value="1"/>
</dbReference>
<dbReference type="SUPFAM" id="SSF51905">
    <property type="entry name" value="FAD/NAD(P)-binding domain"/>
    <property type="match status" value="1"/>
</dbReference>
<evidence type="ECO:0000256" key="3">
    <source>
        <dbReference type="ARBA" id="ARBA00022827"/>
    </source>
</evidence>
<dbReference type="AlphaFoldDB" id="A0A4P2QKR4"/>
<feature type="domain" description="FAD-dependent oxidoreductase 2 FAD-binding" evidence="7">
    <location>
        <begin position="202"/>
        <end position="236"/>
    </location>
</feature>
<feature type="domain" description="Glucose-methanol-choline oxidoreductase C-terminal" evidence="8">
    <location>
        <begin position="570"/>
        <end position="685"/>
    </location>
</feature>
<keyword evidence="3" id="KW-0274">FAD</keyword>
<dbReference type="InterPro" id="IPR003953">
    <property type="entry name" value="FAD-dep_OxRdtase_2_FAD-bd"/>
</dbReference>
<dbReference type="RefSeq" id="WP_129574107.1">
    <property type="nucleotide sequence ID" value="NZ_CP012672.1"/>
</dbReference>
<dbReference type="Proteomes" id="UP000295497">
    <property type="component" value="Chromosome"/>
</dbReference>
<evidence type="ECO:0000259" key="6">
    <source>
        <dbReference type="Pfam" id="PF00732"/>
    </source>
</evidence>
<name>A0A4P2QKR4_SORCE</name>
<dbReference type="EMBL" id="CP012672">
    <property type="protein sequence ID" value="AUX30053.1"/>
    <property type="molecule type" value="Genomic_DNA"/>
</dbReference>
<dbReference type="GO" id="GO:0050660">
    <property type="term" value="F:flavin adenine dinucleotide binding"/>
    <property type="evidence" value="ECO:0007669"/>
    <property type="project" value="InterPro"/>
</dbReference>
<evidence type="ECO:0000313" key="9">
    <source>
        <dbReference type="EMBL" id="AUX30053.1"/>
    </source>
</evidence>
<evidence type="ECO:0000256" key="4">
    <source>
        <dbReference type="ARBA" id="ARBA00023002"/>
    </source>
</evidence>
<dbReference type="Gene3D" id="3.50.50.60">
    <property type="entry name" value="FAD/NAD(P)-binding domain"/>
    <property type="match status" value="2"/>
</dbReference>
<keyword evidence="2" id="KW-0285">Flavoprotein</keyword>
<evidence type="ECO:0000256" key="1">
    <source>
        <dbReference type="ARBA" id="ARBA00010790"/>
    </source>
</evidence>
<evidence type="ECO:0000256" key="2">
    <source>
        <dbReference type="ARBA" id="ARBA00022630"/>
    </source>
</evidence>
<protein>
    <submittedName>
        <fullName evidence="9">GMC oxidoreductase</fullName>
    </submittedName>
</protein>
<dbReference type="GO" id="GO:0016614">
    <property type="term" value="F:oxidoreductase activity, acting on CH-OH group of donors"/>
    <property type="evidence" value="ECO:0007669"/>
    <property type="project" value="InterPro"/>
</dbReference>
<dbReference type="InterPro" id="IPR036188">
    <property type="entry name" value="FAD/NAD-bd_sf"/>
</dbReference>
<dbReference type="Pfam" id="PF05199">
    <property type="entry name" value="GMC_oxred_C"/>
    <property type="match status" value="1"/>
</dbReference>
<organism evidence="9 10">
    <name type="scientific">Sorangium cellulosum</name>
    <name type="common">Polyangium cellulosum</name>
    <dbReference type="NCBI Taxonomy" id="56"/>
    <lineage>
        <taxon>Bacteria</taxon>
        <taxon>Pseudomonadati</taxon>
        <taxon>Myxococcota</taxon>
        <taxon>Polyangia</taxon>
        <taxon>Polyangiales</taxon>
        <taxon>Polyangiaceae</taxon>
        <taxon>Sorangium</taxon>
    </lineage>
</organism>